<feature type="domain" description="Aconitase/3-isopropylmalate dehydratase large subunit alpha/beta/alpha" evidence="15">
    <location>
        <begin position="3"/>
        <end position="444"/>
    </location>
</feature>
<name>A0ABX5W6G2_9BRAD</name>
<evidence type="ECO:0000256" key="9">
    <source>
        <dbReference type="ARBA" id="ARBA00022605"/>
    </source>
</evidence>
<organism evidence="16 17">
    <name type="scientific">Bradyrhizobium symbiodeficiens</name>
    <dbReference type="NCBI Taxonomy" id="1404367"/>
    <lineage>
        <taxon>Bacteria</taxon>
        <taxon>Pseudomonadati</taxon>
        <taxon>Pseudomonadota</taxon>
        <taxon>Alphaproteobacteria</taxon>
        <taxon>Hyphomicrobiales</taxon>
        <taxon>Nitrobacteraceae</taxon>
        <taxon>Bradyrhizobium</taxon>
    </lineage>
</organism>
<keyword evidence="17" id="KW-1185">Reference proteome</keyword>
<evidence type="ECO:0000256" key="4">
    <source>
        <dbReference type="ARBA" id="ARBA00004729"/>
    </source>
</evidence>
<evidence type="ECO:0000256" key="3">
    <source>
        <dbReference type="ARBA" id="ARBA00002695"/>
    </source>
</evidence>
<evidence type="ECO:0000256" key="14">
    <source>
        <dbReference type="ARBA" id="ARBA00023304"/>
    </source>
</evidence>
<dbReference type="NCBIfam" id="NF009116">
    <property type="entry name" value="PRK12466.1"/>
    <property type="match status" value="1"/>
</dbReference>
<dbReference type="Pfam" id="PF00330">
    <property type="entry name" value="Aconitase"/>
    <property type="match status" value="1"/>
</dbReference>
<comment type="function">
    <text evidence="3">Catalyzes the isomerization between 2-isopropylmalate and 3-isopropylmalate, via the formation of 2-isopropylmaleate.</text>
</comment>
<keyword evidence="10" id="KW-0479">Metal-binding</keyword>
<dbReference type="Gene3D" id="3.30.499.10">
    <property type="entry name" value="Aconitase, domain 3"/>
    <property type="match status" value="2"/>
</dbReference>
<sequence length="454" mass="47746">MYEKIWRSHEIADLGDGFSLLHVDRHMLHDGSGPVLARLRDSGRGVSQPDLCFATLDHVVSTAPGRPVTSDSRGRTIASLRDGVAKAGIRFFDIGHAGQGIVHVIGPELGISLPGSVVVCADSHTCTHGGVGAMGFGIGSTEAEHVLATQTIVQAKLRTMRITFVGEPGEGITAKDLILAAVGQLGAAGGSGYAVEYAGNAIEALDVEARLTLCNLSIELGAKVGMVTPDEKTFGYLSGRQFAPKGELWSKALAAWRDLPSDPGARFDAEVTVDIAQLKPKITWGTSPAQVMDIDGIVPEATSAAHRNAAQYMDVIPGRALVGLNVDWVFIGSCTNSRISDLRIAAAIVKGRKVADHVSAWIVPGSENVKQQAESEGLDRIFKESGFEWREPGCSLCLAANGEAVPSGARAVSTSNRNFVGRQGPGARTHLASPAIAAASAIRGVISDFRDMKD</sequence>
<evidence type="ECO:0000256" key="1">
    <source>
        <dbReference type="ARBA" id="ARBA00000491"/>
    </source>
</evidence>
<keyword evidence="12" id="KW-0411">Iron-sulfur</keyword>
<comment type="subunit">
    <text evidence="5">Heterodimer of LeuC and LeuD.</text>
</comment>
<accession>A0ABX5W6G2</accession>
<evidence type="ECO:0000256" key="12">
    <source>
        <dbReference type="ARBA" id="ARBA00023014"/>
    </source>
</evidence>
<dbReference type="InterPro" id="IPR050067">
    <property type="entry name" value="IPM_dehydratase_rel_enz"/>
</dbReference>
<dbReference type="EMBL" id="CP041090">
    <property type="protein sequence ID" value="QDF38790.1"/>
    <property type="molecule type" value="Genomic_DNA"/>
</dbReference>
<comment type="pathway">
    <text evidence="4">Amino-acid biosynthesis; L-leucine biosynthesis; L-leucine from 3-methyl-2-oxobutanoate: step 2/4.</text>
</comment>
<evidence type="ECO:0000256" key="6">
    <source>
        <dbReference type="ARBA" id="ARBA00011998"/>
    </source>
</evidence>
<comment type="catalytic activity">
    <reaction evidence="1">
        <text>(2R,3S)-3-isopropylmalate = (2S)-2-isopropylmalate</text>
        <dbReference type="Rhea" id="RHEA:32287"/>
        <dbReference type="ChEBI" id="CHEBI:1178"/>
        <dbReference type="ChEBI" id="CHEBI:35121"/>
        <dbReference type="EC" id="4.2.1.33"/>
    </reaction>
</comment>
<reference evidence="17" key="1">
    <citation type="submission" date="2019-06" db="EMBL/GenBank/DDBJ databases">
        <title>Whole-Genome Sequence of Bradyrhizobium sp. 3 Strain 65S1MB.</title>
        <authorList>
            <person name="Bromfield E.S.P."/>
            <person name="Cloutier S."/>
            <person name="Nguyen H.D.T."/>
        </authorList>
    </citation>
    <scope>NUCLEOTIDE SEQUENCE [LARGE SCALE GENOMIC DNA]</scope>
    <source>
        <strain evidence="17">65S1MB</strain>
    </source>
</reference>
<protein>
    <recommendedName>
        <fullName evidence="6">3-isopropylmalate dehydratase</fullName>
        <ecNumber evidence="6">4.2.1.33</ecNumber>
    </recommendedName>
</protein>
<dbReference type="RefSeq" id="WP_140480238.1">
    <property type="nucleotide sequence ID" value="NZ_CP041090.2"/>
</dbReference>
<dbReference type="InterPro" id="IPR036008">
    <property type="entry name" value="Aconitase_4Fe-4S_dom"/>
</dbReference>
<gene>
    <name evidence="16" type="ORF">FJN17_15165</name>
</gene>
<keyword evidence="11" id="KW-0408">Iron</keyword>
<evidence type="ECO:0000256" key="5">
    <source>
        <dbReference type="ARBA" id="ARBA00011271"/>
    </source>
</evidence>
<dbReference type="NCBIfam" id="NF004016">
    <property type="entry name" value="PRK05478.1"/>
    <property type="match status" value="1"/>
</dbReference>
<comment type="cofactor">
    <cofactor evidence="2">
        <name>[4Fe-4S] cluster</name>
        <dbReference type="ChEBI" id="CHEBI:49883"/>
    </cofactor>
</comment>
<dbReference type="PROSITE" id="PS01244">
    <property type="entry name" value="ACONITASE_2"/>
    <property type="match status" value="1"/>
</dbReference>
<dbReference type="PRINTS" id="PR00415">
    <property type="entry name" value="ACONITASE"/>
</dbReference>
<dbReference type="PANTHER" id="PTHR43822:SF9">
    <property type="entry name" value="3-ISOPROPYLMALATE DEHYDRATASE"/>
    <property type="match status" value="1"/>
</dbReference>
<dbReference type="PANTHER" id="PTHR43822">
    <property type="entry name" value="HOMOACONITASE, MITOCHONDRIAL-RELATED"/>
    <property type="match status" value="1"/>
</dbReference>
<proteinExistence type="predicted"/>
<keyword evidence="7" id="KW-0432">Leucine biosynthesis</keyword>
<evidence type="ECO:0000256" key="2">
    <source>
        <dbReference type="ARBA" id="ARBA00001966"/>
    </source>
</evidence>
<keyword evidence="8" id="KW-0004">4Fe-4S</keyword>
<keyword evidence="13" id="KW-0456">Lyase</keyword>
<evidence type="ECO:0000313" key="17">
    <source>
        <dbReference type="Proteomes" id="UP000319298"/>
    </source>
</evidence>
<dbReference type="InterPro" id="IPR018136">
    <property type="entry name" value="Aconitase_4Fe-4S_BS"/>
</dbReference>
<evidence type="ECO:0000256" key="13">
    <source>
        <dbReference type="ARBA" id="ARBA00023239"/>
    </source>
</evidence>
<evidence type="ECO:0000256" key="11">
    <source>
        <dbReference type="ARBA" id="ARBA00023004"/>
    </source>
</evidence>
<dbReference type="Proteomes" id="UP000319298">
    <property type="component" value="Chromosome"/>
</dbReference>
<keyword evidence="9" id="KW-0028">Amino-acid biosynthesis</keyword>
<evidence type="ECO:0000313" key="16">
    <source>
        <dbReference type="EMBL" id="QDF38790.1"/>
    </source>
</evidence>
<dbReference type="InterPro" id="IPR015931">
    <property type="entry name" value="Acnase/IPM_dHydase_lsu_aba_1/3"/>
</dbReference>
<reference evidence="16 17" key="2">
    <citation type="journal article" date="2020" name="Int. J. Syst. Evol. Microbiol.">
        <title>Description and complete genome sequences of Bradyrhizobium symbiodeficiens sp. nov., a non-symbiotic bacterium associated with legumes native to Canada.</title>
        <authorList>
            <person name="Bromfield E.S.P."/>
            <person name="Cloutier S."/>
            <person name="Nguyen H.D.T."/>
        </authorList>
    </citation>
    <scope>NUCLEOTIDE SEQUENCE [LARGE SCALE GENOMIC DNA]</scope>
    <source>
        <strain evidence="16 17">65S1MB</strain>
    </source>
</reference>
<keyword evidence="14" id="KW-0100">Branched-chain amino acid biosynthesis</keyword>
<evidence type="ECO:0000256" key="10">
    <source>
        <dbReference type="ARBA" id="ARBA00022723"/>
    </source>
</evidence>
<dbReference type="SUPFAM" id="SSF53732">
    <property type="entry name" value="Aconitase iron-sulfur domain"/>
    <property type="match status" value="1"/>
</dbReference>
<evidence type="ECO:0000256" key="7">
    <source>
        <dbReference type="ARBA" id="ARBA00022430"/>
    </source>
</evidence>
<dbReference type="InterPro" id="IPR001030">
    <property type="entry name" value="Acoase/IPM_deHydtase_lsu_aba"/>
</dbReference>
<dbReference type="EC" id="4.2.1.33" evidence="6"/>
<dbReference type="PROSITE" id="PS00450">
    <property type="entry name" value="ACONITASE_1"/>
    <property type="match status" value="1"/>
</dbReference>
<evidence type="ECO:0000256" key="8">
    <source>
        <dbReference type="ARBA" id="ARBA00022485"/>
    </source>
</evidence>
<evidence type="ECO:0000259" key="15">
    <source>
        <dbReference type="Pfam" id="PF00330"/>
    </source>
</evidence>